<dbReference type="Proteomes" id="UP000814140">
    <property type="component" value="Unassembled WGS sequence"/>
</dbReference>
<protein>
    <submittedName>
        <fullName evidence="1">Uncharacterized protein</fullName>
    </submittedName>
</protein>
<proteinExistence type="predicted"/>
<sequence length="276" mass="31106">MHCSRRGLGTALHLFSAFSSLKHASIQAEIITSLRENVTSTRDKYRALKQTTRSLRDQLDAAQLSSVTPPKTLSRGTQTTDEEKNIDSRLQEFLESRPTPPEHHPEFTTITPYGSYDGALPPSHLGTPNTIFLREQDTIFPDNIITHGVLIAPSHRFNPKQNGGQGMWEVHRVCSASVAEIRDLHYGMWHDWAYFGAYRIVFRETVELRDLQSFNGSAYLPSLCKKAGKFPELLHPHSSLNRFNPCSRLVFLGIRLSASSAFLMIENSAHRFGFPA</sequence>
<keyword evidence="2" id="KW-1185">Reference proteome</keyword>
<comment type="caution">
    <text evidence="1">The sequence shown here is derived from an EMBL/GenBank/DDBJ whole genome shotgun (WGS) entry which is preliminary data.</text>
</comment>
<reference evidence="1" key="2">
    <citation type="journal article" date="2022" name="New Phytol.">
        <title>Evolutionary transition to the ectomycorrhizal habit in the genomes of a hyperdiverse lineage of mushroom-forming fungi.</title>
        <authorList>
            <person name="Looney B."/>
            <person name="Miyauchi S."/>
            <person name="Morin E."/>
            <person name="Drula E."/>
            <person name="Courty P.E."/>
            <person name="Kohler A."/>
            <person name="Kuo A."/>
            <person name="LaButti K."/>
            <person name="Pangilinan J."/>
            <person name="Lipzen A."/>
            <person name="Riley R."/>
            <person name="Andreopoulos W."/>
            <person name="He G."/>
            <person name="Johnson J."/>
            <person name="Nolan M."/>
            <person name="Tritt A."/>
            <person name="Barry K.W."/>
            <person name="Grigoriev I.V."/>
            <person name="Nagy L.G."/>
            <person name="Hibbett D."/>
            <person name="Henrissat B."/>
            <person name="Matheny P.B."/>
            <person name="Labbe J."/>
            <person name="Martin F.M."/>
        </authorList>
    </citation>
    <scope>NUCLEOTIDE SEQUENCE</scope>
    <source>
        <strain evidence="1">HHB10654</strain>
    </source>
</reference>
<name>A0ACB8TIQ3_9AGAM</name>
<reference evidence="1" key="1">
    <citation type="submission" date="2021-03" db="EMBL/GenBank/DDBJ databases">
        <authorList>
            <consortium name="DOE Joint Genome Institute"/>
            <person name="Ahrendt S."/>
            <person name="Looney B.P."/>
            <person name="Miyauchi S."/>
            <person name="Morin E."/>
            <person name="Drula E."/>
            <person name="Courty P.E."/>
            <person name="Chicoki N."/>
            <person name="Fauchery L."/>
            <person name="Kohler A."/>
            <person name="Kuo A."/>
            <person name="Labutti K."/>
            <person name="Pangilinan J."/>
            <person name="Lipzen A."/>
            <person name="Riley R."/>
            <person name="Andreopoulos W."/>
            <person name="He G."/>
            <person name="Johnson J."/>
            <person name="Barry K.W."/>
            <person name="Grigoriev I.V."/>
            <person name="Nagy L."/>
            <person name="Hibbett D."/>
            <person name="Henrissat B."/>
            <person name="Matheny P.B."/>
            <person name="Labbe J."/>
            <person name="Martin F."/>
        </authorList>
    </citation>
    <scope>NUCLEOTIDE SEQUENCE</scope>
    <source>
        <strain evidence="1">HHB10654</strain>
    </source>
</reference>
<evidence type="ECO:0000313" key="2">
    <source>
        <dbReference type="Proteomes" id="UP000814140"/>
    </source>
</evidence>
<organism evidence="1 2">
    <name type="scientific">Artomyces pyxidatus</name>
    <dbReference type="NCBI Taxonomy" id="48021"/>
    <lineage>
        <taxon>Eukaryota</taxon>
        <taxon>Fungi</taxon>
        <taxon>Dikarya</taxon>
        <taxon>Basidiomycota</taxon>
        <taxon>Agaricomycotina</taxon>
        <taxon>Agaricomycetes</taxon>
        <taxon>Russulales</taxon>
        <taxon>Auriscalpiaceae</taxon>
        <taxon>Artomyces</taxon>
    </lineage>
</organism>
<dbReference type="EMBL" id="MU277188">
    <property type="protein sequence ID" value="KAI0068265.1"/>
    <property type="molecule type" value="Genomic_DNA"/>
</dbReference>
<accession>A0ACB8TIQ3</accession>
<evidence type="ECO:0000313" key="1">
    <source>
        <dbReference type="EMBL" id="KAI0068265.1"/>
    </source>
</evidence>
<gene>
    <name evidence="1" type="ORF">BV25DRAFT_547220</name>
</gene>